<reference evidence="1" key="1">
    <citation type="submission" date="2021-02" db="EMBL/GenBank/DDBJ databases">
        <authorList>
            <person name="Nowell W R."/>
        </authorList>
    </citation>
    <scope>NUCLEOTIDE SEQUENCE</scope>
</reference>
<gene>
    <name evidence="1" type="ORF">KXQ929_LOCUS30130</name>
</gene>
<sequence length="44" mass="5247">DYKFDYPRSTNTREDSSIVINMTRLKLLIDNALQDIEPSHYFLL</sequence>
<accession>A0A819QEP0</accession>
<dbReference type="EMBL" id="CAJOBB010003229">
    <property type="protein sequence ID" value="CAF4028302.1"/>
    <property type="molecule type" value="Genomic_DNA"/>
</dbReference>
<organism evidence="1 2">
    <name type="scientific">Adineta steineri</name>
    <dbReference type="NCBI Taxonomy" id="433720"/>
    <lineage>
        <taxon>Eukaryota</taxon>
        <taxon>Metazoa</taxon>
        <taxon>Spiralia</taxon>
        <taxon>Gnathifera</taxon>
        <taxon>Rotifera</taxon>
        <taxon>Eurotatoria</taxon>
        <taxon>Bdelloidea</taxon>
        <taxon>Adinetida</taxon>
        <taxon>Adinetidae</taxon>
        <taxon>Adineta</taxon>
    </lineage>
</organism>
<name>A0A819QEP0_9BILA</name>
<dbReference type="Proteomes" id="UP000663868">
    <property type="component" value="Unassembled WGS sequence"/>
</dbReference>
<evidence type="ECO:0000313" key="2">
    <source>
        <dbReference type="Proteomes" id="UP000663868"/>
    </source>
</evidence>
<feature type="non-terminal residue" evidence="1">
    <location>
        <position position="1"/>
    </location>
</feature>
<comment type="caution">
    <text evidence="1">The sequence shown here is derived from an EMBL/GenBank/DDBJ whole genome shotgun (WGS) entry which is preliminary data.</text>
</comment>
<proteinExistence type="predicted"/>
<dbReference type="AlphaFoldDB" id="A0A819QEP0"/>
<evidence type="ECO:0000313" key="1">
    <source>
        <dbReference type="EMBL" id="CAF4028302.1"/>
    </source>
</evidence>
<protein>
    <submittedName>
        <fullName evidence="1">Uncharacterized protein</fullName>
    </submittedName>
</protein>